<dbReference type="AlphaFoldDB" id="A0A6J7H1N0"/>
<reference evidence="1" key="1">
    <citation type="submission" date="2020-05" db="EMBL/GenBank/DDBJ databases">
        <authorList>
            <person name="Chiriac C."/>
            <person name="Salcher M."/>
            <person name="Ghai R."/>
            <person name="Kavagutti S V."/>
        </authorList>
    </citation>
    <scope>NUCLEOTIDE SEQUENCE</scope>
</reference>
<organism evidence="1">
    <name type="scientific">freshwater metagenome</name>
    <dbReference type="NCBI Taxonomy" id="449393"/>
    <lineage>
        <taxon>unclassified sequences</taxon>
        <taxon>metagenomes</taxon>
        <taxon>ecological metagenomes</taxon>
    </lineage>
</organism>
<accession>A0A6J7H1N0</accession>
<name>A0A6J7H1N0_9ZZZZ</name>
<sequence>MLHVGGPHRATKSVIRIISNSDGLGFVVKRNNRKHRSKNFFLGNFHIVSDIGEHGGLYVPTLVEIGRSATTGYDPSTFGYARFKESHYSIPLTSSDKWSDLAFDVEWVTHFQCPHCRSQRFDYFVVTFTANQNAALRSTNLTVIHNSRLNKLTHHCFVKIYVVKHNGRRFTTEFESYSLE</sequence>
<dbReference type="EMBL" id="CAFBMM010000080">
    <property type="protein sequence ID" value="CAB4913832.1"/>
    <property type="molecule type" value="Genomic_DNA"/>
</dbReference>
<proteinExistence type="predicted"/>
<protein>
    <submittedName>
        <fullName evidence="1">Unannotated protein</fullName>
    </submittedName>
</protein>
<gene>
    <name evidence="1" type="ORF">UFOPK3605_01295</name>
</gene>
<evidence type="ECO:0000313" key="1">
    <source>
        <dbReference type="EMBL" id="CAB4913832.1"/>
    </source>
</evidence>